<organism evidence="2 3">
    <name type="scientific">Nocardioides oleivorans</name>
    <dbReference type="NCBI Taxonomy" id="273676"/>
    <lineage>
        <taxon>Bacteria</taxon>
        <taxon>Bacillati</taxon>
        <taxon>Actinomycetota</taxon>
        <taxon>Actinomycetes</taxon>
        <taxon>Propionibacteriales</taxon>
        <taxon>Nocardioidaceae</taxon>
        <taxon>Nocardioides</taxon>
    </lineage>
</organism>
<proteinExistence type="predicted"/>
<dbReference type="NCBIfam" id="TIGR03083">
    <property type="entry name" value="maleylpyruvate isomerase family mycothiol-dependent enzyme"/>
    <property type="match status" value="1"/>
</dbReference>
<keyword evidence="2" id="KW-0670">Pyruvate</keyword>
<evidence type="ECO:0000313" key="3">
    <source>
        <dbReference type="Proteomes" id="UP000294071"/>
    </source>
</evidence>
<dbReference type="RefSeq" id="WP_129400758.1">
    <property type="nucleotide sequence ID" value="NZ_SDWT01000001.1"/>
</dbReference>
<dbReference type="OrthoDB" id="5178565at2"/>
<name>A0A4Q2S4K5_9ACTN</name>
<keyword evidence="3" id="KW-1185">Reference proteome</keyword>
<accession>A0A4Q2S4K5</accession>
<dbReference type="InterPro" id="IPR024344">
    <property type="entry name" value="MDMPI_metal-binding"/>
</dbReference>
<dbReference type="Proteomes" id="UP000294071">
    <property type="component" value="Unassembled WGS sequence"/>
</dbReference>
<sequence>MAPTDHHGTDHEHVYALATRNRLLAAGMFAGLTTEQWATPSLCEGWTVREVCAHMVPPDGGFKVVPLLRMVVKHRGNLARMVDATAREDAQRPTGELVTALRDRAGERLKAPVVGPYGPMVDTAIHLRDAARPLGLEVGPPPEDWDPVLDFLLTRPAERGFVGTGRTAGLRLEATDSGWSHGHGEPVRGAAEALALAIAGRPVAYDDLEGAGVAVLRSRDR</sequence>
<dbReference type="SUPFAM" id="SSF109854">
    <property type="entry name" value="DinB/YfiT-like putative metalloenzymes"/>
    <property type="match status" value="1"/>
</dbReference>
<comment type="caution">
    <text evidence="2">The sequence shown here is derived from an EMBL/GenBank/DDBJ whole genome shotgun (WGS) entry which is preliminary data.</text>
</comment>
<evidence type="ECO:0000259" key="1">
    <source>
        <dbReference type="Pfam" id="PF11716"/>
    </source>
</evidence>
<dbReference type="Pfam" id="PF11716">
    <property type="entry name" value="MDMPI_N"/>
    <property type="match status" value="1"/>
</dbReference>
<dbReference type="Gene3D" id="1.20.120.450">
    <property type="entry name" value="dinb family like domain"/>
    <property type="match status" value="1"/>
</dbReference>
<dbReference type="GO" id="GO:0046872">
    <property type="term" value="F:metal ion binding"/>
    <property type="evidence" value="ECO:0007669"/>
    <property type="project" value="InterPro"/>
</dbReference>
<dbReference type="InterPro" id="IPR034660">
    <property type="entry name" value="DinB/YfiT-like"/>
</dbReference>
<dbReference type="InterPro" id="IPR017517">
    <property type="entry name" value="Maleyloyr_isom"/>
</dbReference>
<protein>
    <submittedName>
        <fullName evidence="2">Maleylpyruvate isomerase family mycothiol-dependent enzyme</fullName>
    </submittedName>
</protein>
<evidence type="ECO:0000313" key="2">
    <source>
        <dbReference type="EMBL" id="RYB95424.1"/>
    </source>
</evidence>
<reference evidence="2 3" key="1">
    <citation type="submission" date="2019-01" db="EMBL/GenBank/DDBJ databases">
        <title>Novel species of Nocardioides.</title>
        <authorList>
            <person name="Liu Q."/>
            <person name="Xin Y.-H."/>
        </authorList>
    </citation>
    <scope>NUCLEOTIDE SEQUENCE [LARGE SCALE GENOMIC DNA]</scope>
    <source>
        <strain evidence="2 3">CGMCC 4.6882</strain>
    </source>
</reference>
<keyword evidence="2" id="KW-0413">Isomerase</keyword>
<dbReference type="GO" id="GO:0016853">
    <property type="term" value="F:isomerase activity"/>
    <property type="evidence" value="ECO:0007669"/>
    <property type="project" value="UniProtKB-KW"/>
</dbReference>
<dbReference type="AlphaFoldDB" id="A0A4Q2S4K5"/>
<dbReference type="EMBL" id="SDWT01000001">
    <property type="protein sequence ID" value="RYB95424.1"/>
    <property type="molecule type" value="Genomic_DNA"/>
</dbReference>
<feature type="domain" description="Mycothiol-dependent maleylpyruvate isomerase metal-binding" evidence="1">
    <location>
        <begin position="28"/>
        <end position="111"/>
    </location>
</feature>
<gene>
    <name evidence="2" type="ORF">EUA93_14395</name>
</gene>